<reference evidence="2" key="1">
    <citation type="submission" date="2017-03" db="EMBL/GenBank/DDBJ databases">
        <title>Phytopthora megakarya and P. palmivora, two closely related causual agents of cacao black pod achieved similar genome size and gene model numbers by different mechanisms.</title>
        <authorList>
            <person name="Ali S."/>
            <person name="Shao J."/>
            <person name="Larry D.J."/>
            <person name="Kronmiller B."/>
            <person name="Shen D."/>
            <person name="Strem M.D."/>
            <person name="Melnick R.L."/>
            <person name="Guiltinan M.J."/>
            <person name="Tyler B.M."/>
            <person name="Meinhardt L.W."/>
            <person name="Bailey B.A."/>
        </authorList>
    </citation>
    <scope>NUCLEOTIDE SEQUENCE [LARGE SCALE GENOMIC DNA]</scope>
    <source>
        <strain evidence="2">zdho120</strain>
    </source>
</reference>
<organism evidence="1 2">
    <name type="scientific">Phytophthora megakarya</name>
    <dbReference type="NCBI Taxonomy" id="4795"/>
    <lineage>
        <taxon>Eukaryota</taxon>
        <taxon>Sar</taxon>
        <taxon>Stramenopiles</taxon>
        <taxon>Oomycota</taxon>
        <taxon>Peronosporomycetes</taxon>
        <taxon>Peronosporales</taxon>
        <taxon>Peronosporaceae</taxon>
        <taxon>Phytophthora</taxon>
    </lineage>
</organism>
<dbReference type="EMBL" id="NBNE01004133">
    <property type="protein sequence ID" value="OWZ06063.1"/>
    <property type="molecule type" value="Genomic_DNA"/>
</dbReference>
<accession>A0A225VKW1</accession>
<protein>
    <submittedName>
        <fullName evidence="1">Uncharacterized protein</fullName>
    </submittedName>
</protein>
<dbReference type="AlphaFoldDB" id="A0A225VKW1"/>
<dbReference type="Proteomes" id="UP000198211">
    <property type="component" value="Unassembled WGS sequence"/>
</dbReference>
<dbReference type="OrthoDB" id="127374at2759"/>
<evidence type="ECO:0000313" key="2">
    <source>
        <dbReference type="Proteomes" id="UP000198211"/>
    </source>
</evidence>
<comment type="caution">
    <text evidence="1">The sequence shown here is derived from an EMBL/GenBank/DDBJ whole genome shotgun (WGS) entry which is preliminary data.</text>
</comment>
<name>A0A225VKW1_9STRA</name>
<keyword evidence="2" id="KW-1185">Reference proteome</keyword>
<evidence type="ECO:0000313" key="1">
    <source>
        <dbReference type="EMBL" id="OWZ06063.1"/>
    </source>
</evidence>
<gene>
    <name evidence="1" type="ORF">PHMEG_00021738</name>
</gene>
<proteinExistence type="predicted"/>
<sequence>MHKSVSVHFWTDRVTHFGLQATSRVEGYHAALKRWLRSSRGDVLSAFTRMQHWWNLTN</sequence>